<evidence type="ECO:0000313" key="3">
    <source>
        <dbReference type="Proteomes" id="UP001530315"/>
    </source>
</evidence>
<dbReference type="EMBL" id="JALLAZ020001470">
    <property type="protein sequence ID" value="KAL3774408.1"/>
    <property type="molecule type" value="Genomic_DNA"/>
</dbReference>
<sequence>MALMDAFVAKLRGMLVSECMEDGALVKEILGHCDINDDRRSSRLKKVITKSFNNDQGQNDNSSDRKMEGPSSRRYNSAY</sequence>
<keyword evidence="3" id="KW-1185">Reference proteome</keyword>
<dbReference type="AlphaFoldDB" id="A0ABD3NEM0"/>
<dbReference type="Proteomes" id="UP001530315">
    <property type="component" value="Unassembled WGS sequence"/>
</dbReference>
<gene>
    <name evidence="2" type="ORF">ACHAW5_010481</name>
</gene>
<accession>A0ABD3NEM0</accession>
<name>A0ABD3NEM0_9STRA</name>
<comment type="caution">
    <text evidence="2">The sequence shown here is derived from an EMBL/GenBank/DDBJ whole genome shotgun (WGS) entry which is preliminary data.</text>
</comment>
<protein>
    <submittedName>
        <fullName evidence="2">Uncharacterized protein</fullName>
    </submittedName>
</protein>
<feature type="region of interest" description="Disordered" evidence="1">
    <location>
        <begin position="50"/>
        <end position="79"/>
    </location>
</feature>
<proteinExistence type="predicted"/>
<organism evidence="2 3">
    <name type="scientific">Stephanodiscus triporus</name>
    <dbReference type="NCBI Taxonomy" id="2934178"/>
    <lineage>
        <taxon>Eukaryota</taxon>
        <taxon>Sar</taxon>
        <taxon>Stramenopiles</taxon>
        <taxon>Ochrophyta</taxon>
        <taxon>Bacillariophyta</taxon>
        <taxon>Coscinodiscophyceae</taxon>
        <taxon>Thalassiosirophycidae</taxon>
        <taxon>Stephanodiscales</taxon>
        <taxon>Stephanodiscaceae</taxon>
        <taxon>Stephanodiscus</taxon>
    </lineage>
</organism>
<evidence type="ECO:0000313" key="2">
    <source>
        <dbReference type="EMBL" id="KAL3774408.1"/>
    </source>
</evidence>
<reference evidence="2 3" key="1">
    <citation type="submission" date="2024-10" db="EMBL/GenBank/DDBJ databases">
        <title>Updated reference genomes for cyclostephanoid diatoms.</title>
        <authorList>
            <person name="Roberts W.R."/>
            <person name="Alverson A.J."/>
        </authorList>
    </citation>
    <scope>NUCLEOTIDE SEQUENCE [LARGE SCALE GENOMIC DNA]</scope>
    <source>
        <strain evidence="2 3">AJA276-08</strain>
    </source>
</reference>
<evidence type="ECO:0000256" key="1">
    <source>
        <dbReference type="SAM" id="MobiDB-lite"/>
    </source>
</evidence>